<feature type="region of interest" description="Disordered" evidence="1">
    <location>
        <begin position="1"/>
        <end position="20"/>
    </location>
</feature>
<evidence type="ECO:0000313" key="3">
    <source>
        <dbReference type="Proteomes" id="UP000265520"/>
    </source>
</evidence>
<sequence>MKTGTRRTTKGGGGRGGNTT</sequence>
<protein>
    <submittedName>
        <fullName evidence="2">Uncharacterized protein</fullName>
    </submittedName>
</protein>
<name>A0A392UAG2_9FABA</name>
<accession>A0A392UAG2</accession>
<feature type="compositionally biased region" description="Gly residues" evidence="1">
    <location>
        <begin position="10"/>
        <end position="20"/>
    </location>
</feature>
<evidence type="ECO:0000256" key="1">
    <source>
        <dbReference type="SAM" id="MobiDB-lite"/>
    </source>
</evidence>
<dbReference type="Proteomes" id="UP000265520">
    <property type="component" value="Unassembled WGS sequence"/>
</dbReference>
<evidence type="ECO:0000313" key="2">
    <source>
        <dbReference type="EMBL" id="MCI70372.1"/>
    </source>
</evidence>
<reference evidence="2 3" key="1">
    <citation type="journal article" date="2018" name="Front. Plant Sci.">
        <title>Red Clover (Trifolium pratense) and Zigzag Clover (T. medium) - A Picture of Genomic Similarities and Differences.</title>
        <authorList>
            <person name="Dluhosova J."/>
            <person name="Istvanek J."/>
            <person name="Nedelnik J."/>
            <person name="Repkova J."/>
        </authorList>
    </citation>
    <scope>NUCLEOTIDE SEQUENCE [LARGE SCALE GENOMIC DNA]</scope>
    <source>
        <strain evidence="3">cv. 10/8</strain>
        <tissue evidence="2">Leaf</tissue>
    </source>
</reference>
<organism evidence="2 3">
    <name type="scientific">Trifolium medium</name>
    <dbReference type="NCBI Taxonomy" id="97028"/>
    <lineage>
        <taxon>Eukaryota</taxon>
        <taxon>Viridiplantae</taxon>
        <taxon>Streptophyta</taxon>
        <taxon>Embryophyta</taxon>
        <taxon>Tracheophyta</taxon>
        <taxon>Spermatophyta</taxon>
        <taxon>Magnoliopsida</taxon>
        <taxon>eudicotyledons</taxon>
        <taxon>Gunneridae</taxon>
        <taxon>Pentapetalae</taxon>
        <taxon>rosids</taxon>
        <taxon>fabids</taxon>
        <taxon>Fabales</taxon>
        <taxon>Fabaceae</taxon>
        <taxon>Papilionoideae</taxon>
        <taxon>50 kb inversion clade</taxon>
        <taxon>NPAAA clade</taxon>
        <taxon>Hologalegina</taxon>
        <taxon>IRL clade</taxon>
        <taxon>Trifolieae</taxon>
        <taxon>Trifolium</taxon>
    </lineage>
</organism>
<feature type="non-terminal residue" evidence="2">
    <location>
        <position position="20"/>
    </location>
</feature>
<dbReference type="EMBL" id="LXQA010774603">
    <property type="protein sequence ID" value="MCI70372.1"/>
    <property type="molecule type" value="Genomic_DNA"/>
</dbReference>
<keyword evidence="3" id="KW-1185">Reference proteome</keyword>
<dbReference type="AlphaFoldDB" id="A0A392UAG2"/>
<comment type="caution">
    <text evidence="2">The sequence shown here is derived from an EMBL/GenBank/DDBJ whole genome shotgun (WGS) entry which is preliminary data.</text>
</comment>
<proteinExistence type="predicted"/>